<protein>
    <submittedName>
        <fullName evidence="6">LysR family transcriptional regulator</fullName>
    </submittedName>
</protein>
<dbReference type="EMBL" id="JADRCR010000005">
    <property type="protein sequence ID" value="MBK5144201.1"/>
    <property type="molecule type" value="Genomic_DNA"/>
</dbReference>
<evidence type="ECO:0000256" key="4">
    <source>
        <dbReference type="ARBA" id="ARBA00023163"/>
    </source>
</evidence>
<reference evidence="6 7" key="1">
    <citation type="submission" date="2020-11" db="EMBL/GenBank/DDBJ databases">
        <title>Insectihabitans protaetiae gen. nov. sp. nov. and Insectihabitans allomyrinae sp. nov., isolated from larvae of Protaetia brevitarsis seulensis and Allomyrina dichotoma, respectively.</title>
        <authorList>
            <person name="Lee S.D."/>
            <person name="Byeon Y.-S."/>
            <person name="Kim S.-M."/>
            <person name="Yang H.L."/>
            <person name="Kim I.S."/>
        </authorList>
    </citation>
    <scope>NUCLEOTIDE SEQUENCE [LARGE SCALE GENOMIC DNA]</scope>
    <source>
        <strain evidence="6 7">BWR-B9</strain>
    </source>
</reference>
<evidence type="ECO:0000256" key="3">
    <source>
        <dbReference type="ARBA" id="ARBA00023125"/>
    </source>
</evidence>
<dbReference type="InterPro" id="IPR050389">
    <property type="entry name" value="LysR-type_TF"/>
</dbReference>
<keyword evidence="2" id="KW-0805">Transcription regulation</keyword>
<evidence type="ECO:0000256" key="2">
    <source>
        <dbReference type="ARBA" id="ARBA00023015"/>
    </source>
</evidence>
<dbReference type="Pfam" id="PF00126">
    <property type="entry name" value="HTH_1"/>
    <property type="match status" value="1"/>
</dbReference>
<keyword evidence="7" id="KW-1185">Reference proteome</keyword>
<evidence type="ECO:0000313" key="6">
    <source>
        <dbReference type="EMBL" id="MBK5144201.1"/>
    </source>
</evidence>
<dbReference type="Proteomes" id="UP001296921">
    <property type="component" value="Unassembled WGS sequence"/>
</dbReference>
<feature type="domain" description="HTH lysR-type" evidence="5">
    <location>
        <begin position="5"/>
        <end position="62"/>
    </location>
</feature>
<name>A0ABS1IR15_9GAMM</name>
<accession>A0ABS1IR15</accession>
<organism evidence="6 7">
    <name type="scientific">Limnobaculum allomyrinae</name>
    <dbReference type="NCBI Taxonomy" id="2791986"/>
    <lineage>
        <taxon>Bacteria</taxon>
        <taxon>Pseudomonadati</taxon>
        <taxon>Pseudomonadota</taxon>
        <taxon>Gammaproteobacteria</taxon>
        <taxon>Enterobacterales</taxon>
        <taxon>Budviciaceae</taxon>
        <taxon>Limnobaculum</taxon>
    </lineage>
</organism>
<comment type="similarity">
    <text evidence="1">Belongs to the LysR transcriptional regulatory family.</text>
</comment>
<keyword evidence="3" id="KW-0238">DNA-binding</keyword>
<proteinExistence type="inferred from homology"/>
<dbReference type="InterPro" id="IPR000847">
    <property type="entry name" value="LysR_HTH_N"/>
</dbReference>
<sequence length="309" mass="36447">MMNNFDMNWILIFNAIYEEKSISKASKRLDISEKNAGLILKKLRDYFVNPLFIRSHTGFLLTPLSIDLYKKFSHIESTFNQALEYQPHRKKDSNINKVFTLSMSPQYEFFFSQAYNRAANKLTGYIFNFSSVQDHEEEVKKLRHGLTDIYLTPDALDDSFIHHDVMITYSLSLCLILSKKHKRYQRIVEEGNFDNEEFISCTRYKILEDYAFEQLGVKPDILFRRDSMFDLLETIDNHSIILIGPSYFQLLIENDNRFTVIKIKDPNLIIRTLYSCSAKNSTKKEDINYINKIMKNEIDAMKIKMDNIK</sequence>
<dbReference type="PANTHER" id="PTHR30118:SF15">
    <property type="entry name" value="TRANSCRIPTIONAL REGULATORY PROTEIN"/>
    <property type="match status" value="1"/>
</dbReference>
<evidence type="ECO:0000313" key="7">
    <source>
        <dbReference type="Proteomes" id="UP001296921"/>
    </source>
</evidence>
<comment type="caution">
    <text evidence="6">The sequence shown here is derived from an EMBL/GenBank/DDBJ whole genome shotgun (WGS) entry which is preliminary data.</text>
</comment>
<gene>
    <name evidence="6" type="ORF">I2494_10810</name>
</gene>
<evidence type="ECO:0000256" key="1">
    <source>
        <dbReference type="ARBA" id="ARBA00009437"/>
    </source>
</evidence>
<dbReference type="PROSITE" id="PS50931">
    <property type="entry name" value="HTH_LYSR"/>
    <property type="match status" value="1"/>
</dbReference>
<keyword evidence="4" id="KW-0804">Transcription</keyword>
<evidence type="ECO:0000259" key="5">
    <source>
        <dbReference type="PROSITE" id="PS50931"/>
    </source>
</evidence>
<dbReference type="RefSeq" id="WP_218466989.1">
    <property type="nucleotide sequence ID" value="NZ_JADRCR010000005.1"/>
</dbReference>
<dbReference type="PANTHER" id="PTHR30118">
    <property type="entry name" value="HTH-TYPE TRANSCRIPTIONAL REGULATOR LEUO-RELATED"/>
    <property type="match status" value="1"/>
</dbReference>